<reference evidence="3" key="1">
    <citation type="submission" date="2025-08" db="UniProtKB">
        <authorList>
            <consortium name="Ensembl"/>
        </authorList>
    </citation>
    <scope>IDENTIFICATION</scope>
</reference>
<feature type="region of interest" description="Disordered" evidence="2">
    <location>
        <begin position="621"/>
        <end position="644"/>
    </location>
</feature>
<keyword evidence="4" id="KW-1185">Reference proteome</keyword>
<dbReference type="GeneID" id="115156079"/>
<feature type="region of interest" description="Disordered" evidence="2">
    <location>
        <begin position="439"/>
        <end position="462"/>
    </location>
</feature>
<keyword evidence="1" id="KW-0175">Coiled coil</keyword>
<protein>
    <submittedName>
        <fullName evidence="3">Coiled-coil domain containing 148</fullName>
    </submittedName>
</protein>
<accession>A0A674ARD4</accession>
<sequence>MVRGGNSCLGYTFCQPETCYAVEVTIIRCEAMSGRDLRSFITNCRTEDLEKLTLRMKDGLGSSKYKPAEYEKLQAIVDAKQLQSVHIAQKVKRTLRTAKETKESSLLRQHRQVWSRENIKLANAGEKAEAELQGFLGLNGLGSIIDKEVLSELLDHEVLLESELDAFRCATVEPIWQLREDLQYRLTEVQHQWQHQPPQPSDWEKVLHQVNFVKDQQDAINGKLHTEYLAIEEDILSLGVEESSTKIADCLVPVDQVPEEVLYIDCPYPGLTASLIKEFQSLSEKYQSRLQSVQDRLQGLDRFCGWSADDHLRFQMTVSQYPPDLHNHRALYMDVLQRLFPHRSRQELTDHERSWDWQRFTQTQMRVVAQSWQRDRADLLFKALVTLEEARQAHQEELALHTDRKHQQDICSRLSDKLQKWRAHQEEVARLEAAIAGRQQEEEEDRLRREQERDSAMRSLQKEKVKQYYAEKQRRREELERRDQQRLTELRRLMAEQAKRDKERVQFREEALLQRRQEREAQALQRLKEEEERDSRLEALRNQVAVVAEPDPERMMGDTEAWRGRLMQQSGEEEFRLHRPLYHLNTYTDSQIVSDPRVRIEQALRAAGLHSTLYAKEVLSVVQPPRPPRRDTDSTGFKSSTKSV</sequence>
<dbReference type="OMA" id="KLKKYWA"/>
<gene>
    <name evidence="3" type="primary">CCDC148</name>
</gene>
<feature type="compositionally biased region" description="Basic and acidic residues" evidence="2">
    <location>
        <begin position="445"/>
        <end position="462"/>
    </location>
</feature>
<dbReference type="OrthoDB" id="448087at2759"/>
<dbReference type="Ensembl" id="ENSSTUT00000065324.1">
    <property type="protein sequence ID" value="ENSSTUP00000061934.1"/>
    <property type="gene ID" value="ENSSTUG00000026857.1"/>
</dbReference>
<name>A0A674ARD4_SALTR</name>
<evidence type="ECO:0000256" key="2">
    <source>
        <dbReference type="SAM" id="MobiDB-lite"/>
    </source>
</evidence>
<dbReference type="InParanoid" id="A0A674ARD4"/>
<evidence type="ECO:0000256" key="1">
    <source>
        <dbReference type="ARBA" id="ARBA00023054"/>
    </source>
</evidence>
<organism evidence="3 4">
    <name type="scientific">Salmo trutta</name>
    <name type="common">Brown trout</name>
    <dbReference type="NCBI Taxonomy" id="8032"/>
    <lineage>
        <taxon>Eukaryota</taxon>
        <taxon>Metazoa</taxon>
        <taxon>Chordata</taxon>
        <taxon>Craniata</taxon>
        <taxon>Vertebrata</taxon>
        <taxon>Euteleostomi</taxon>
        <taxon>Actinopterygii</taxon>
        <taxon>Neopterygii</taxon>
        <taxon>Teleostei</taxon>
        <taxon>Protacanthopterygii</taxon>
        <taxon>Salmoniformes</taxon>
        <taxon>Salmonidae</taxon>
        <taxon>Salmoninae</taxon>
        <taxon>Salmo</taxon>
    </lineage>
</organism>
<reference evidence="3" key="2">
    <citation type="submission" date="2025-09" db="UniProtKB">
        <authorList>
            <consortium name="Ensembl"/>
        </authorList>
    </citation>
    <scope>IDENTIFICATION</scope>
</reference>
<feature type="compositionally biased region" description="Polar residues" evidence="2">
    <location>
        <begin position="634"/>
        <end position="644"/>
    </location>
</feature>
<dbReference type="PANTHER" id="PTHR21549">
    <property type="entry name" value="MUTATED IN BLADDER CANCER 1"/>
    <property type="match status" value="1"/>
</dbReference>
<evidence type="ECO:0000313" key="3">
    <source>
        <dbReference type="Ensembl" id="ENSSTUP00000061934.1"/>
    </source>
</evidence>
<dbReference type="InterPro" id="IPR039902">
    <property type="entry name" value="CCDC148/CCDC112"/>
</dbReference>
<dbReference type="Proteomes" id="UP000472277">
    <property type="component" value="Chromosome 20"/>
</dbReference>
<dbReference type="RefSeq" id="XP_029559206.1">
    <property type="nucleotide sequence ID" value="XM_029703346.1"/>
</dbReference>
<proteinExistence type="predicted"/>
<evidence type="ECO:0000313" key="4">
    <source>
        <dbReference type="Proteomes" id="UP000472277"/>
    </source>
</evidence>
<dbReference type="PANTHER" id="PTHR21549:SF1">
    <property type="entry name" value="COILED-COIL DOMAIN-CONTAINING PROTEIN 148"/>
    <property type="match status" value="1"/>
</dbReference>
<dbReference type="AlphaFoldDB" id="A0A674ARD4"/>
<dbReference type="GeneTree" id="ENSGT00940000153988"/>